<keyword evidence="2" id="KW-0511">Multifunctional enzyme</keyword>
<gene>
    <name evidence="6" type="ORF">JK363_30300</name>
</gene>
<evidence type="ECO:0000256" key="3">
    <source>
        <dbReference type="ARBA" id="ARBA00023315"/>
    </source>
</evidence>
<keyword evidence="1" id="KW-0808">Transferase</keyword>
<evidence type="ECO:0000313" key="6">
    <source>
        <dbReference type="EMBL" id="MBL1100884.1"/>
    </source>
</evidence>
<dbReference type="Proteomes" id="UP000634229">
    <property type="component" value="Unassembled WGS sequence"/>
</dbReference>
<evidence type="ECO:0000256" key="2">
    <source>
        <dbReference type="ARBA" id="ARBA00023268"/>
    </source>
</evidence>
<dbReference type="Gene3D" id="3.40.47.10">
    <property type="match status" value="1"/>
</dbReference>
<dbReference type="InterPro" id="IPR036736">
    <property type="entry name" value="ACP-like_sf"/>
</dbReference>
<dbReference type="EMBL" id="JAERRF010000023">
    <property type="protein sequence ID" value="MBL1100884.1"/>
    <property type="molecule type" value="Genomic_DNA"/>
</dbReference>
<dbReference type="InterPro" id="IPR009081">
    <property type="entry name" value="PP-bd_ACP"/>
</dbReference>
<evidence type="ECO:0000313" key="7">
    <source>
        <dbReference type="Proteomes" id="UP000634229"/>
    </source>
</evidence>
<dbReference type="CDD" id="cd00833">
    <property type="entry name" value="PKS"/>
    <property type="match status" value="1"/>
</dbReference>
<accession>A0ABS1NLI4</accession>
<evidence type="ECO:0000259" key="4">
    <source>
        <dbReference type="PROSITE" id="PS50075"/>
    </source>
</evidence>
<dbReference type="InterPro" id="IPR050091">
    <property type="entry name" value="PKS_NRPS_Biosynth_Enz"/>
</dbReference>
<dbReference type="PANTHER" id="PTHR43775:SF51">
    <property type="entry name" value="INACTIVE PHENOLPHTHIOCEROL SYNTHESIS POLYKETIDE SYNTHASE TYPE I PKS1-RELATED"/>
    <property type="match status" value="1"/>
</dbReference>
<keyword evidence="7" id="KW-1185">Reference proteome</keyword>
<dbReference type="Pfam" id="PF00550">
    <property type="entry name" value="PP-binding"/>
    <property type="match status" value="1"/>
</dbReference>
<evidence type="ECO:0000256" key="1">
    <source>
        <dbReference type="ARBA" id="ARBA00022679"/>
    </source>
</evidence>
<organism evidence="6 7">
    <name type="scientific">Streptomyces coffeae</name>
    <dbReference type="NCBI Taxonomy" id="621382"/>
    <lineage>
        <taxon>Bacteria</taxon>
        <taxon>Bacillati</taxon>
        <taxon>Actinomycetota</taxon>
        <taxon>Actinomycetes</taxon>
        <taxon>Kitasatosporales</taxon>
        <taxon>Streptomycetaceae</taxon>
        <taxon>Streptomyces</taxon>
    </lineage>
</organism>
<feature type="domain" description="Ketosynthase family 3 (KS3)" evidence="5">
    <location>
        <begin position="36"/>
        <end position="466"/>
    </location>
</feature>
<dbReference type="SMART" id="SM00825">
    <property type="entry name" value="PKS_KS"/>
    <property type="match status" value="1"/>
</dbReference>
<feature type="domain" description="Carrier" evidence="4">
    <location>
        <begin position="732"/>
        <end position="807"/>
    </location>
</feature>
<name>A0ABS1NLI4_9ACTN</name>
<dbReference type="Pfam" id="PF16197">
    <property type="entry name" value="KAsynt_C_assoc"/>
    <property type="match status" value="1"/>
</dbReference>
<dbReference type="PROSITE" id="PS50075">
    <property type="entry name" value="CARRIER"/>
    <property type="match status" value="1"/>
</dbReference>
<dbReference type="InterPro" id="IPR014030">
    <property type="entry name" value="Ketoacyl_synth_N"/>
</dbReference>
<dbReference type="InterPro" id="IPR032821">
    <property type="entry name" value="PKS_assoc"/>
</dbReference>
<reference evidence="6 7" key="1">
    <citation type="submission" date="2021-01" db="EMBL/GenBank/DDBJ databases">
        <title>WGS of actinomycetes isolated from Thailand.</title>
        <authorList>
            <person name="Thawai C."/>
        </authorList>
    </citation>
    <scope>NUCLEOTIDE SEQUENCE [LARGE SCALE GENOMIC DNA]</scope>
    <source>
        <strain evidence="6 7">CA1R205</strain>
    </source>
</reference>
<keyword evidence="3" id="KW-0012">Acyltransferase</keyword>
<dbReference type="InterPro" id="IPR016039">
    <property type="entry name" value="Thiolase-like"/>
</dbReference>
<comment type="caution">
    <text evidence="6">The sequence shown here is derived from an EMBL/GenBank/DDBJ whole genome shotgun (WGS) entry which is preliminary data.</text>
</comment>
<evidence type="ECO:0000259" key="5">
    <source>
        <dbReference type="PROSITE" id="PS52004"/>
    </source>
</evidence>
<dbReference type="SUPFAM" id="SSF53901">
    <property type="entry name" value="Thiolase-like"/>
    <property type="match status" value="1"/>
</dbReference>
<proteinExistence type="predicted"/>
<sequence>MSDPMDTDGIRALMEDQLRLSRQLRTRIAELSDERHAPVAVVGMGLRLPPTINSPEAYWSFLCGEGTALAPVPEDRPSLRAVYDPAPGRVGRSYVDRAAFLDCIADFDAEFFGISRREARLLDPQQRMLLETAWEALERAGIAVRRSDRLNVGIYLGMMTSEYSERNEDRSDLSSIDPYYITGGGLSFGAGRISHSMGFSGPVMGVETACSSSMTTLHLAVQGLRNRECRYALVGGANLLLSASLMVSLCQTRALSPDGRSKSFLATADGYGRGEGIGMVALMRLDDAEAEGRPVLAVIRGTAVNHDGAASGLTAPNGPAQQEVIRAALADARIDPAEVGFVEAHGTGTVLGDPIEIGALDGVLGEAVRRRDTPLSIGSVKSRLGHLEGASGIASVMKTVLMLQHGVIPAAADPEDGELNPHIPWERLRFEVPRTVQPWPAGLSRRVAGINSFGMSGTNVHAVLEAYEGAPAAGPRGSELLTLSAKDPEALDRIADEVGSLLRRTGDERLADLCHTLRAGRAAFPQRLAVTGTTARDLADALADWRATAPRSAPDAVGAAVQPPRPVLTISGPDGALSQVVAELSAAHPDLAVPESVSPDPTSRLRTMLDRLGVRTRPGRADNSPGDRTPVAGTAAARAELTWGAAGKHHTLPLAGNRPEDAPALLHAALAVLFIHGADLHMAALRAPGARFTAELPTYPFRRQRYWIDEPAADAPRPAVGSPAAPAAPGLPGLEALTGYLMEQLRDVLQAEELDPALSFLDVGGDSFISTLFIAKVQERYEVGLTADQLSLDMPLRDLIGKLAESILATAAGAAVTA</sequence>
<dbReference type="InterPro" id="IPR014031">
    <property type="entry name" value="Ketoacyl_synth_C"/>
</dbReference>
<dbReference type="PANTHER" id="PTHR43775">
    <property type="entry name" value="FATTY ACID SYNTHASE"/>
    <property type="match status" value="1"/>
</dbReference>
<dbReference type="Pfam" id="PF02801">
    <property type="entry name" value="Ketoacyl-synt_C"/>
    <property type="match status" value="1"/>
</dbReference>
<dbReference type="PROSITE" id="PS00606">
    <property type="entry name" value="KS3_1"/>
    <property type="match status" value="1"/>
</dbReference>
<dbReference type="InterPro" id="IPR018201">
    <property type="entry name" value="Ketoacyl_synth_AS"/>
</dbReference>
<dbReference type="RefSeq" id="WP_201879864.1">
    <property type="nucleotide sequence ID" value="NZ_JAERRF010000023.1"/>
</dbReference>
<dbReference type="InterPro" id="IPR020841">
    <property type="entry name" value="PKS_Beta-ketoAc_synthase_dom"/>
</dbReference>
<dbReference type="PROSITE" id="PS52004">
    <property type="entry name" value="KS3_2"/>
    <property type="match status" value="1"/>
</dbReference>
<dbReference type="Pfam" id="PF00109">
    <property type="entry name" value="ketoacyl-synt"/>
    <property type="match status" value="1"/>
</dbReference>
<protein>
    <submittedName>
        <fullName evidence="6">Uncharacterized protein</fullName>
    </submittedName>
</protein>
<dbReference type="Gene3D" id="3.30.70.3290">
    <property type="match status" value="2"/>
</dbReference>
<dbReference type="SUPFAM" id="SSF47336">
    <property type="entry name" value="ACP-like"/>
    <property type="match status" value="1"/>
</dbReference>
<dbReference type="Gene3D" id="1.10.1200.10">
    <property type="entry name" value="ACP-like"/>
    <property type="match status" value="1"/>
</dbReference>